<dbReference type="OrthoDB" id="123516at2"/>
<proteinExistence type="predicted"/>
<organism evidence="2 3">
    <name type="scientific">Edaphobacter aggregans</name>
    <dbReference type="NCBI Taxonomy" id="570835"/>
    <lineage>
        <taxon>Bacteria</taxon>
        <taxon>Pseudomonadati</taxon>
        <taxon>Acidobacteriota</taxon>
        <taxon>Terriglobia</taxon>
        <taxon>Terriglobales</taxon>
        <taxon>Acidobacteriaceae</taxon>
        <taxon>Edaphobacter</taxon>
    </lineage>
</organism>
<dbReference type="InterPro" id="IPR036514">
    <property type="entry name" value="SGNH_hydro_sf"/>
</dbReference>
<name>A0A3R9QAB0_9BACT</name>
<accession>A0A3R9QAB0</accession>
<dbReference type="Gene3D" id="2.60.120.200">
    <property type="match status" value="1"/>
</dbReference>
<dbReference type="Pfam" id="PF13472">
    <property type="entry name" value="Lipase_GDSL_2"/>
    <property type="match status" value="1"/>
</dbReference>
<dbReference type="Proteomes" id="UP000269669">
    <property type="component" value="Unassembled WGS sequence"/>
</dbReference>
<dbReference type="Gene3D" id="3.40.50.1110">
    <property type="entry name" value="SGNH hydrolase"/>
    <property type="match status" value="1"/>
</dbReference>
<evidence type="ECO:0000313" key="3">
    <source>
        <dbReference type="Proteomes" id="UP000269669"/>
    </source>
</evidence>
<dbReference type="InterPro" id="IPR053140">
    <property type="entry name" value="GDSL_Rv0518-like"/>
</dbReference>
<evidence type="ECO:0000259" key="1">
    <source>
        <dbReference type="Pfam" id="PF13472"/>
    </source>
</evidence>
<protein>
    <submittedName>
        <fullName evidence="2">Lysophospholipase L1-like esterase</fullName>
    </submittedName>
</protein>
<feature type="domain" description="SGNH hydrolase-type esterase" evidence="1">
    <location>
        <begin position="1238"/>
        <end position="1415"/>
    </location>
</feature>
<dbReference type="PANTHER" id="PTHR43784">
    <property type="entry name" value="GDSL-LIKE LIPASE/ACYLHYDROLASE, PUTATIVE (AFU_ORTHOLOGUE AFUA_2G00820)-RELATED"/>
    <property type="match status" value="1"/>
</dbReference>
<dbReference type="RefSeq" id="WP_125485558.1">
    <property type="nucleotide sequence ID" value="NZ_RSDW01000001.1"/>
</dbReference>
<evidence type="ECO:0000313" key="2">
    <source>
        <dbReference type="EMBL" id="RSL17019.1"/>
    </source>
</evidence>
<comment type="caution">
    <text evidence="2">The sequence shown here is derived from an EMBL/GenBank/DDBJ whole genome shotgun (WGS) entry which is preliminary data.</text>
</comment>
<dbReference type="InterPro" id="IPR013830">
    <property type="entry name" value="SGNH_hydro"/>
</dbReference>
<dbReference type="InterPro" id="IPR013320">
    <property type="entry name" value="ConA-like_dom_sf"/>
</dbReference>
<gene>
    <name evidence="2" type="ORF">EDE15_2547</name>
</gene>
<dbReference type="SUPFAM" id="SSF49899">
    <property type="entry name" value="Concanavalin A-like lectins/glucanases"/>
    <property type="match status" value="1"/>
</dbReference>
<sequence length="1533" mass="156622">MRWKLKGWTLVGMLLAFPGILWVTVAAVAQIATTQVTDTIYRADGTPATGTVIVSWPAFTTSAGQAVPSGSTSATIPAGGLLSMSLVPNEGAMPMGTYYTAVFHLDDGTVSREYWVVPVSTTAVQVSSIESTVLPTSVAMQTVSKAYVDTAIAAAVSGHPLDTSTPYVQKSGDTMTGPLVLPGDPTAPLQAVDKQYVDVSVTGVASGLSQKVSTLPGATQTVAQPPGTVLEVNNLNGTEYASQYLSGTGNNGIANAVSSADCAGGCEVKAEQNYASNENYAPTQWNDKTHVEDTRKGQRFDSYLNPESVMMPGQETGQVIDVVSTRSGASVLQETTSAFPTSTGLAVFHSALTGGSNQFPQNLESQIPYFKSTYEALAVTGTYNTQGQHVLAPMGTTCYGVGDCLIGSQTLTASGGFRDNADEGTHPFDLQVREDTNVFQGTCSSGCTPGSTSVKVATTYAPGTQGDGRFLIDKNPAKVLSAGVLTGVGAAGNHASAAFSGSGFPVSVFFQTAQTLSSQVNNIAPGTVTFAIATSGVPTGYATNTAAAPQTSGVACVTDPVNAYTAQNYEMANYTVVDGTHLQMTLNKTHVSGASVAMAGLCGYGLEQTVDTTAGIRQVFPVVGSYSATGLYYVGGETPIVGAMGSTSAFANVTLNIASIARNGNVVTVTTAGNLPVDVNGLSLTVAGVADSSYNGAYTVTTTGPNTLTYAQNGANSTSTGGTLSLMTGGYALYPMAEVLSVFNTATKSVDGQMSLAPNTVAWATNDVVEQPHYYQEMVDGDTEFVGQTTPRPGVILRAGIQYEGNNGPGLQGWGVTNAVPASNYFGNGGTHSPPDMAYLAKGIWLRTMVADAGEQAVFTIHCNSHGCGKWNSGYNLFELDSSVGTDTVGFQTTTSTLSLNLRGTGYSFTPQGFNAGVVNATTLNGAISAANISSGTVNAARLPVFGASGAGHAAGAVPDPGSTAGTTRYLREDGTWAAPSATVGSTTVSGATVSGTATADYNFLQGSGSVLTDTSGNGNDGTLGTGAAAPSWTSTGLSFAPGQGVSLPATLNGTQTFVLGIYINPLTSGPQTNNPYPVLLTSSLPSAGGFNLMYQMTDATGNFINLTYAPTLFVNANHRTDAPNLLSGFHVLAVTLGTGGSSLDHVYIDGVEVANYRLQGASAGVQTSGNLFVGSSGLSTWTGSGFNGTFYRLRTYATQLAATDVATVSAAIRNEIASRGVLTSPQQLGFATPQLHAIGDSITNGAGVATPWSSLLSLARQPAYTVTNWGITGVGLQALNGSEPNRVAERCQTNSGPALALVLAGTNDFQLGNGTTATAVMGSLMGEVQVLKQAGCKVFVGTMISRGGNDMSGTNYDAQKDAYDGLILSSAKTGGADGVIDFAADPRLGADGANANSTYFQSDTIHPTQAGQALLAAAASNALNYAYGYNDSNPHNVTALPYSMTAGDGYVSLAGVTGAGTVTLPDCTGQSGATYRIGNPQSAYAVTVAPLNASQLINGLAFGTAVTVPANGSVTLRDVPNPKTVSGCHWEM</sequence>
<dbReference type="SUPFAM" id="SSF52266">
    <property type="entry name" value="SGNH hydrolase"/>
    <property type="match status" value="1"/>
</dbReference>
<dbReference type="PANTHER" id="PTHR43784:SF2">
    <property type="entry name" value="GDSL-LIKE LIPASE_ACYLHYDROLASE, PUTATIVE (AFU_ORTHOLOGUE AFUA_2G00820)-RELATED"/>
    <property type="match status" value="1"/>
</dbReference>
<dbReference type="GO" id="GO:0016788">
    <property type="term" value="F:hydrolase activity, acting on ester bonds"/>
    <property type="evidence" value="ECO:0007669"/>
    <property type="project" value="UniProtKB-ARBA"/>
</dbReference>
<keyword evidence="3" id="KW-1185">Reference proteome</keyword>
<dbReference type="EMBL" id="RSDW01000001">
    <property type="protein sequence ID" value="RSL17019.1"/>
    <property type="molecule type" value="Genomic_DNA"/>
</dbReference>
<reference evidence="2 3" key="1">
    <citation type="submission" date="2018-12" db="EMBL/GenBank/DDBJ databases">
        <title>Sequencing of bacterial isolates from soil warming experiment in Harvard Forest, Massachusetts, USA.</title>
        <authorList>
            <person name="Deangelis K."/>
        </authorList>
    </citation>
    <scope>NUCLEOTIDE SEQUENCE [LARGE SCALE GENOMIC DNA]</scope>
    <source>
        <strain evidence="2 3">EB153</strain>
    </source>
</reference>